<dbReference type="PANTHER" id="PTHR44846:SF1">
    <property type="entry name" value="MANNOSYL-D-GLYCERATE TRANSPORT_METABOLISM SYSTEM REPRESSOR MNGR-RELATED"/>
    <property type="match status" value="1"/>
</dbReference>
<feature type="domain" description="HTH gntR-type" evidence="4">
    <location>
        <begin position="10"/>
        <end position="78"/>
    </location>
</feature>
<comment type="caution">
    <text evidence="5">The sequence shown here is derived from an EMBL/GenBank/DDBJ whole genome shotgun (WGS) entry which is preliminary data.</text>
</comment>
<sequence length="249" mass="28587">MSSLFKKGPLPRYYQLKEIMREKIEAGEWKPGDLIPSERELCEQYGISRMTARQAITELVNEGLFFREQGRGTFVSHQKITQQLIRLTSFTEDIKARGQQPGTRVLLAQMCTPDEAAITRLRIKANQPVFHLRRLRLANDEPLALESSHLSFMGCERLLEEDLGQSLYALLEKKYGLPLVEAEQELEAGIATTEEAQYLKIPIGSPVLYIRRTTYTERNIPVEFASSVYCGHKYTFYVNLKRDQLLSNP</sequence>
<dbReference type="Gene3D" id="1.10.10.10">
    <property type="entry name" value="Winged helix-like DNA-binding domain superfamily/Winged helix DNA-binding domain"/>
    <property type="match status" value="1"/>
</dbReference>
<protein>
    <submittedName>
        <fullName evidence="5">GntR family transcriptional regulator</fullName>
    </submittedName>
</protein>
<keyword evidence="2" id="KW-0238">DNA-binding</keyword>
<dbReference type="PRINTS" id="PR00035">
    <property type="entry name" value="HTHGNTR"/>
</dbReference>
<dbReference type="InterPro" id="IPR050679">
    <property type="entry name" value="Bact_HTH_transcr_reg"/>
</dbReference>
<keyword evidence="1" id="KW-0805">Transcription regulation</keyword>
<dbReference type="AlphaFoldDB" id="A0A326URB7"/>
<dbReference type="PROSITE" id="PS50949">
    <property type="entry name" value="HTH_GNTR"/>
    <property type="match status" value="1"/>
</dbReference>
<dbReference type="GO" id="GO:0003700">
    <property type="term" value="F:DNA-binding transcription factor activity"/>
    <property type="evidence" value="ECO:0007669"/>
    <property type="project" value="InterPro"/>
</dbReference>
<dbReference type="Gene3D" id="3.40.1410.10">
    <property type="entry name" value="Chorismate lyase-like"/>
    <property type="match status" value="1"/>
</dbReference>
<dbReference type="EMBL" id="QKUF01000001">
    <property type="protein sequence ID" value="PZW36519.1"/>
    <property type="molecule type" value="Genomic_DNA"/>
</dbReference>
<gene>
    <name evidence="5" type="ORF">EI42_00695</name>
</gene>
<dbReference type="InterPro" id="IPR036390">
    <property type="entry name" value="WH_DNA-bd_sf"/>
</dbReference>
<dbReference type="InterPro" id="IPR000524">
    <property type="entry name" value="Tscrpt_reg_HTH_GntR"/>
</dbReference>
<dbReference type="SMART" id="SM00345">
    <property type="entry name" value="HTH_GNTR"/>
    <property type="match status" value="1"/>
</dbReference>
<evidence type="ECO:0000313" key="6">
    <source>
        <dbReference type="Proteomes" id="UP000248806"/>
    </source>
</evidence>
<dbReference type="CDD" id="cd07377">
    <property type="entry name" value="WHTH_GntR"/>
    <property type="match status" value="1"/>
</dbReference>
<dbReference type="InterPro" id="IPR036388">
    <property type="entry name" value="WH-like_DNA-bd_sf"/>
</dbReference>
<proteinExistence type="predicted"/>
<dbReference type="PANTHER" id="PTHR44846">
    <property type="entry name" value="MANNOSYL-D-GLYCERATE TRANSPORT/METABOLISM SYSTEM REPRESSOR MNGR-RELATED"/>
    <property type="match status" value="1"/>
</dbReference>
<dbReference type="GO" id="GO:0003677">
    <property type="term" value="F:DNA binding"/>
    <property type="evidence" value="ECO:0007669"/>
    <property type="project" value="UniProtKB-KW"/>
</dbReference>
<dbReference type="FunFam" id="1.10.10.10:FF:000079">
    <property type="entry name" value="GntR family transcriptional regulator"/>
    <property type="match status" value="1"/>
</dbReference>
<evidence type="ECO:0000256" key="1">
    <source>
        <dbReference type="ARBA" id="ARBA00023015"/>
    </source>
</evidence>
<dbReference type="GO" id="GO:0045892">
    <property type="term" value="P:negative regulation of DNA-templated transcription"/>
    <property type="evidence" value="ECO:0007669"/>
    <property type="project" value="TreeGrafter"/>
</dbReference>
<reference evidence="5 6" key="1">
    <citation type="submission" date="2018-06" db="EMBL/GenBank/DDBJ databases">
        <title>Genomic Encyclopedia of Archaeal and Bacterial Type Strains, Phase II (KMG-II): from individual species to whole genera.</title>
        <authorList>
            <person name="Goeker M."/>
        </authorList>
    </citation>
    <scope>NUCLEOTIDE SEQUENCE [LARGE SCALE GENOMIC DNA]</scope>
    <source>
        <strain evidence="5 6">ATCC BAA-1881</strain>
    </source>
</reference>
<dbReference type="Pfam" id="PF00392">
    <property type="entry name" value="GntR"/>
    <property type="match status" value="1"/>
</dbReference>
<evidence type="ECO:0000256" key="3">
    <source>
        <dbReference type="ARBA" id="ARBA00023163"/>
    </source>
</evidence>
<accession>A0A326URB7</accession>
<evidence type="ECO:0000313" key="5">
    <source>
        <dbReference type="EMBL" id="PZW36519.1"/>
    </source>
</evidence>
<name>A0A326URB7_THEHA</name>
<dbReference type="InterPro" id="IPR028978">
    <property type="entry name" value="Chorismate_lyase_/UTRA_dom_sf"/>
</dbReference>
<dbReference type="Pfam" id="PF07702">
    <property type="entry name" value="UTRA"/>
    <property type="match status" value="1"/>
</dbReference>
<dbReference type="OrthoDB" id="146373at2"/>
<dbReference type="InterPro" id="IPR011663">
    <property type="entry name" value="UTRA"/>
</dbReference>
<dbReference type="Proteomes" id="UP000248806">
    <property type="component" value="Unassembled WGS sequence"/>
</dbReference>
<dbReference type="SUPFAM" id="SSF46785">
    <property type="entry name" value="Winged helix' DNA-binding domain"/>
    <property type="match status" value="1"/>
</dbReference>
<keyword evidence="6" id="KW-1185">Reference proteome</keyword>
<keyword evidence="3" id="KW-0804">Transcription</keyword>
<dbReference type="SUPFAM" id="SSF64288">
    <property type="entry name" value="Chorismate lyase-like"/>
    <property type="match status" value="1"/>
</dbReference>
<evidence type="ECO:0000259" key="4">
    <source>
        <dbReference type="PROSITE" id="PS50949"/>
    </source>
</evidence>
<organism evidence="5 6">
    <name type="scientific">Thermosporothrix hazakensis</name>
    <dbReference type="NCBI Taxonomy" id="644383"/>
    <lineage>
        <taxon>Bacteria</taxon>
        <taxon>Bacillati</taxon>
        <taxon>Chloroflexota</taxon>
        <taxon>Ktedonobacteria</taxon>
        <taxon>Ktedonobacterales</taxon>
        <taxon>Thermosporotrichaceae</taxon>
        <taxon>Thermosporothrix</taxon>
    </lineage>
</organism>
<dbReference type="SMART" id="SM00866">
    <property type="entry name" value="UTRA"/>
    <property type="match status" value="1"/>
</dbReference>
<dbReference type="RefSeq" id="WP_111318830.1">
    <property type="nucleotide sequence ID" value="NZ_BIFX01000001.1"/>
</dbReference>
<evidence type="ECO:0000256" key="2">
    <source>
        <dbReference type="ARBA" id="ARBA00023125"/>
    </source>
</evidence>